<feature type="compositionally biased region" description="Low complexity" evidence="1">
    <location>
        <begin position="1"/>
        <end position="28"/>
    </location>
</feature>
<evidence type="ECO:0000256" key="1">
    <source>
        <dbReference type="SAM" id="MobiDB-lite"/>
    </source>
</evidence>
<dbReference type="AlphaFoldDB" id="A0A6J4VF09"/>
<gene>
    <name evidence="2" type="ORF">AVDCRST_MAG88-2431</name>
</gene>
<name>A0A6J4VF09_9BACT</name>
<proteinExistence type="predicted"/>
<feature type="region of interest" description="Disordered" evidence="1">
    <location>
        <begin position="1"/>
        <end position="45"/>
    </location>
</feature>
<dbReference type="EMBL" id="CADCWM010000609">
    <property type="protein sequence ID" value="CAA9572021.1"/>
    <property type="molecule type" value="Genomic_DNA"/>
</dbReference>
<feature type="non-terminal residue" evidence="2">
    <location>
        <position position="45"/>
    </location>
</feature>
<accession>A0A6J4VF09</accession>
<evidence type="ECO:0000313" key="2">
    <source>
        <dbReference type="EMBL" id="CAA9572021.1"/>
    </source>
</evidence>
<feature type="non-terminal residue" evidence="2">
    <location>
        <position position="1"/>
    </location>
</feature>
<sequence>GRPSWGRSPAATPAASASRSTTRCGRTAWSWRRTSRHSRDNRCDS</sequence>
<reference evidence="2" key="1">
    <citation type="submission" date="2020-02" db="EMBL/GenBank/DDBJ databases">
        <authorList>
            <person name="Meier V. D."/>
        </authorList>
    </citation>
    <scope>NUCLEOTIDE SEQUENCE</scope>
    <source>
        <strain evidence="2">AVDCRST_MAG88</strain>
    </source>
</reference>
<organism evidence="2">
    <name type="scientific">uncultured Thermomicrobiales bacterium</name>
    <dbReference type="NCBI Taxonomy" id="1645740"/>
    <lineage>
        <taxon>Bacteria</taxon>
        <taxon>Pseudomonadati</taxon>
        <taxon>Thermomicrobiota</taxon>
        <taxon>Thermomicrobia</taxon>
        <taxon>Thermomicrobiales</taxon>
        <taxon>environmental samples</taxon>
    </lineage>
</organism>
<protein>
    <submittedName>
        <fullName evidence="2">Uncharacterized protein</fullName>
    </submittedName>
</protein>